<organism evidence="3 4">
    <name type="scientific">Orycteropus afer afer</name>
    <dbReference type="NCBI Taxonomy" id="1230840"/>
    <lineage>
        <taxon>Eukaryota</taxon>
        <taxon>Metazoa</taxon>
        <taxon>Chordata</taxon>
        <taxon>Craniata</taxon>
        <taxon>Vertebrata</taxon>
        <taxon>Euteleostomi</taxon>
        <taxon>Mammalia</taxon>
        <taxon>Eutheria</taxon>
        <taxon>Afrotheria</taxon>
        <taxon>Tubulidentata</taxon>
        <taxon>Orycteropodidae</taxon>
        <taxon>Orycteropus</taxon>
    </lineage>
</organism>
<proteinExistence type="predicted"/>
<evidence type="ECO:0000313" key="4">
    <source>
        <dbReference type="RefSeq" id="XP_007955672.1"/>
    </source>
</evidence>
<feature type="repeat" description="NHL" evidence="2">
    <location>
        <begin position="89"/>
        <end position="119"/>
    </location>
</feature>
<dbReference type="GO" id="GO:0043161">
    <property type="term" value="P:proteasome-mediated ubiquitin-dependent protein catabolic process"/>
    <property type="evidence" value="ECO:0007669"/>
    <property type="project" value="TreeGrafter"/>
</dbReference>
<feature type="repeat" description="NHL" evidence="2">
    <location>
        <begin position="42"/>
        <end position="78"/>
    </location>
</feature>
<keyword evidence="3" id="KW-1185">Reference proteome</keyword>
<dbReference type="Proteomes" id="UP000694850">
    <property type="component" value="Unplaced"/>
</dbReference>
<dbReference type="Pfam" id="PF01436">
    <property type="entry name" value="NHL"/>
    <property type="match status" value="1"/>
</dbReference>
<dbReference type="GeneID" id="103211524"/>
<dbReference type="RefSeq" id="XP_007955672.1">
    <property type="nucleotide sequence ID" value="XM_007957481.1"/>
</dbReference>
<name>A0A8B7B7U7_ORYAF</name>
<dbReference type="CTD" id="283948"/>
<sequence>MLGLQGPCWVGAGSDGGIAVSEECGDVRLFGCTRQPLGSVGGQTGHVFGSPAGVCLDSEGSVIVADQQRHQVTLFPRTGAPVCLVSQGLRRPSGVACGPQGRLMVADAGDSYIKVFEYHTEWA</sequence>
<protein>
    <submittedName>
        <fullName evidence="4">NHL-repeat-containing protein 4</fullName>
    </submittedName>
</protein>
<evidence type="ECO:0000256" key="2">
    <source>
        <dbReference type="PROSITE-ProRule" id="PRU00504"/>
    </source>
</evidence>
<dbReference type="PANTHER" id="PTHR24104:SF21">
    <property type="entry name" value="TRIPARTITE MOTIF-CONTAINING PROTEIN 3"/>
    <property type="match status" value="1"/>
</dbReference>
<dbReference type="InterPro" id="IPR001258">
    <property type="entry name" value="NHL_repeat"/>
</dbReference>
<accession>A0A8B7B7U7</accession>
<reference evidence="4" key="1">
    <citation type="submission" date="2025-08" db="UniProtKB">
        <authorList>
            <consortium name="RefSeq"/>
        </authorList>
    </citation>
    <scope>IDENTIFICATION</scope>
</reference>
<dbReference type="AlphaFoldDB" id="A0A8B7B7U7"/>
<keyword evidence="1" id="KW-0677">Repeat</keyword>
<dbReference type="SUPFAM" id="SSF101898">
    <property type="entry name" value="NHL repeat"/>
    <property type="match status" value="1"/>
</dbReference>
<dbReference type="Gene3D" id="2.120.10.30">
    <property type="entry name" value="TolB, C-terminal domain"/>
    <property type="match status" value="1"/>
</dbReference>
<dbReference type="InterPro" id="IPR050952">
    <property type="entry name" value="TRIM-NHL_E3_ligases"/>
</dbReference>
<dbReference type="OrthoDB" id="10020332at2759"/>
<gene>
    <name evidence="4" type="primary">NHLRC4</name>
</gene>
<dbReference type="GO" id="GO:0000209">
    <property type="term" value="P:protein polyubiquitination"/>
    <property type="evidence" value="ECO:0007669"/>
    <property type="project" value="TreeGrafter"/>
</dbReference>
<dbReference type="PANTHER" id="PTHR24104">
    <property type="entry name" value="E3 UBIQUITIN-PROTEIN LIGASE NHLRC1-RELATED"/>
    <property type="match status" value="1"/>
</dbReference>
<dbReference type="InterPro" id="IPR011042">
    <property type="entry name" value="6-blade_b-propeller_TolB-like"/>
</dbReference>
<evidence type="ECO:0000313" key="3">
    <source>
        <dbReference type="Proteomes" id="UP000694850"/>
    </source>
</evidence>
<dbReference type="PROSITE" id="PS51125">
    <property type="entry name" value="NHL"/>
    <property type="match status" value="2"/>
</dbReference>
<dbReference type="GO" id="GO:0061630">
    <property type="term" value="F:ubiquitin protein ligase activity"/>
    <property type="evidence" value="ECO:0007669"/>
    <property type="project" value="TreeGrafter"/>
</dbReference>
<evidence type="ECO:0000256" key="1">
    <source>
        <dbReference type="ARBA" id="ARBA00022737"/>
    </source>
</evidence>